<dbReference type="CDD" id="cd00093">
    <property type="entry name" value="HTH_XRE"/>
    <property type="match status" value="1"/>
</dbReference>
<accession>A0A5C1YDU6</accession>
<gene>
    <name evidence="2" type="ORF">FLP10_04815</name>
</gene>
<sequence>MFHSGGDMLVRDLGDLGDLIRRRRTRLKLSQTELADRVGGTRQWVSRVENGKHEVSTSRLFAVLDALGLNLEIRPPRTSQPSLGIDVGVKTILPTEVLSALAQSAQSTTPGNDPAPSSSWLLIESARRLLEARDAAQENPDAQP</sequence>
<dbReference type="Proteomes" id="UP000324678">
    <property type="component" value="Chromosome"/>
</dbReference>
<name>A0A5C1YDU6_9MICO</name>
<evidence type="ECO:0000259" key="1">
    <source>
        <dbReference type="PROSITE" id="PS50943"/>
    </source>
</evidence>
<evidence type="ECO:0000313" key="2">
    <source>
        <dbReference type="EMBL" id="QEO13818.1"/>
    </source>
</evidence>
<dbReference type="EMBL" id="CP043505">
    <property type="protein sequence ID" value="QEO13818.1"/>
    <property type="molecule type" value="Genomic_DNA"/>
</dbReference>
<dbReference type="SUPFAM" id="SSF47413">
    <property type="entry name" value="lambda repressor-like DNA-binding domains"/>
    <property type="match status" value="1"/>
</dbReference>
<dbReference type="OrthoDB" id="4557883at2"/>
<dbReference type="GO" id="GO:0003677">
    <property type="term" value="F:DNA binding"/>
    <property type="evidence" value="ECO:0007669"/>
    <property type="project" value="InterPro"/>
</dbReference>
<organism evidence="2 3">
    <name type="scientific">Agromyces intestinalis</name>
    <dbReference type="NCBI Taxonomy" id="2592652"/>
    <lineage>
        <taxon>Bacteria</taxon>
        <taxon>Bacillati</taxon>
        <taxon>Actinomycetota</taxon>
        <taxon>Actinomycetes</taxon>
        <taxon>Micrococcales</taxon>
        <taxon>Microbacteriaceae</taxon>
        <taxon>Agromyces</taxon>
    </lineage>
</organism>
<evidence type="ECO:0000313" key="3">
    <source>
        <dbReference type="Proteomes" id="UP000324678"/>
    </source>
</evidence>
<dbReference type="InterPro" id="IPR001387">
    <property type="entry name" value="Cro/C1-type_HTH"/>
</dbReference>
<feature type="domain" description="HTH cro/C1-type" evidence="1">
    <location>
        <begin position="20"/>
        <end position="74"/>
    </location>
</feature>
<dbReference type="SMART" id="SM00530">
    <property type="entry name" value="HTH_XRE"/>
    <property type="match status" value="1"/>
</dbReference>
<dbReference type="Gene3D" id="1.10.260.40">
    <property type="entry name" value="lambda repressor-like DNA-binding domains"/>
    <property type="match status" value="1"/>
</dbReference>
<dbReference type="AlphaFoldDB" id="A0A5C1YDU6"/>
<dbReference type="Pfam" id="PF13560">
    <property type="entry name" value="HTH_31"/>
    <property type="match status" value="1"/>
</dbReference>
<proteinExistence type="predicted"/>
<dbReference type="KEGG" id="ail:FLP10_04815"/>
<protein>
    <submittedName>
        <fullName evidence="2">Helix-turn-helix transcriptional regulator</fullName>
    </submittedName>
</protein>
<dbReference type="InterPro" id="IPR010982">
    <property type="entry name" value="Lambda_DNA-bd_dom_sf"/>
</dbReference>
<reference evidence="2 3" key="1">
    <citation type="submission" date="2019-09" db="EMBL/GenBank/DDBJ databases">
        <title>Genome sequencing of strain KACC 19306.</title>
        <authorList>
            <person name="Heo J."/>
            <person name="Kim S.-J."/>
            <person name="Kim J.-S."/>
            <person name="Hong S.-B."/>
            <person name="Kwon S.-W."/>
        </authorList>
    </citation>
    <scope>NUCLEOTIDE SEQUENCE [LARGE SCALE GENOMIC DNA]</scope>
    <source>
        <strain evidence="2 3">KACC 19306</strain>
    </source>
</reference>
<dbReference type="PROSITE" id="PS50943">
    <property type="entry name" value="HTH_CROC1"/>
    <property type="match status" value="1"/>
</dbReference>
<keyword evidence="3" id="KW-1185">Reference proteome</keyword>